<dbReference type="Gene3D" id="3.80.10.10">
    <property type="entry name" value="Ribonuclease Inhibitor"/>
    <property type="match status" value="1"/>
</dbReference>
<evidence type="ECO:0000313" key="1">
    <source>
        <dbReference type="EMBL" id="EEU39769.1"/>
    </source>
</evidence>
<dbReference type="Proteomes" id="UP000005206">
    <property type="component" value="Chromosome 4"/>
</dbReference>
<keyword evidence="2" id="KW-1185">Reference proteome</keyword>
<dbReference type="InterPro" id="IPR032675">
    <property type="entry name" value="LRR_dom_sf"/>
</dbReference>
<dbReference type="HOGENOM" id="CLU_719782_0_0_1"/>
<dbReference type="KEGG" id="nhe:NECHADRAFT_79595"/>
<evidence type="ECO:0000313" key="2">
    <source>
        <dbReference type="Proteomes" id="UP000005206"/>
    </source>
</evidence>
<sequence length="384" mass="43833">MSSLPDHVWYLILCLFEVDIPVERWQSCEPARPHRANLRQATGAISMYNWNLVPRPLQTYLDLVYGRWLMDLLKEARTLLDLPPAVGGRLDAALNPMPSSMGLDTLILALTPRVRLVDVTVPSTVPNNGSSPLPWILGGQEDEPVRHGLSRCCLPLLTEVRLTRDRYRPENFDLVELEPLLLHPTLKILRVCKFECRARHVSELKWPDRVSKLETLELRECFLDSTGMRSILARCSNIRRLAIHLGGEPSQLELWQDHLISRRSRQPTEYRILETLDLTLFSQMLRELAKDLIELGLNTARYRDTNEIPGEIEFLHELGSLRCLKLTPRDLGNPVSLSGKLPPSLESLVLYYHALPGYDRQPTEDLAKVIAADGHPNLRVASWF</sequence>
<name>C7Z7X9_FUSV7</name>
<dbReference type="EMBL" id="GG698911">
    <property type="protein sequence ID" value="EEU39769.1"/>
    <property type="molecule type" value="Genomic_DNA"/>
</dbReference>
<proteinExistence type="predicted"/>
<accession>C7Z7X9</accession>
<dbReference type="AlphaFoldDB" id="C7Z7X9"/>
<gene>
    <name evidence="1" type="ORF">NECHADRAFT_79595</name>
</gene>
<dbReference type="SUPFAM" id="SSF52047">
    <property type="entry name" value="RNI-like"/>
    <property type="match status" value="1"/>
</dbReference>
<dbReference type="RefSeq" id="XP_003045482.1">
    <property type="nucleotide sequence ID" value="XM_003045436.1"/>
</dbReference>
<evidence type="ECO:0008006" key="3">
    <source>
        <dbReference type="Google" id="ProtNLM"/>
    </source>
</evidence>
<reference evidence="1 2" key="1">
    <citation type="journal article" date="2009" name="PLoS Genet.">
        <title>The genome of Nectria haematococca: contribution of supernumerary chromosomes to gene expansion.</title>
        <authorList>
            <person name="Coleman J.J."/>
            <person name="Rounsley S.D."/>
            <person name="Rodriguez-Carres M."/>
            <person name="Kuo A."/>
            <person name="Wasmann C.C."/>
            <person name="Grimwood J."/>
            <person name="Schmutz J."/>
            <person name="Taga M."/>
            <person name="White G.J."/>
            <person name="Zhou S."/>
            <person name="Schwartz D.C."/>
            <person name="Freitag M."/>
            <person name="Ma L.J."/>
            <person name="Danchin E.G."/>
            <person name="Henrissat B."/>
            <person name="Coutinho P.M."/>
            <person name="Nelson D.R."/>
            <person name="Straney D."/>
            <person name="Napoli C.A."/>
            <person name="Barker B.M."/>
            <person name="Gribskov M."/>
            <person name="Rep M."/>
            <person name="Kroken S."/>
            <person name="Molnar I."/>
            <person name="Rensing C."/>
            <person name="Kennell J.C."/>
            <person name="Zamora J."/>
            <person name="Farman M.L."/>
            <person name="Selker E.U."/>
            <person name="Salamov A."/>
            <person name="Shapiro H."/>
            <person name="Pangilinan J."/>
            <person name="Lindquist E."/>
            <person name="Lamers C."/>
            <person name="Grigoriev I.V."/>
            <person name="Geiser D.M."/>
            <person name="Covert S.F."/>
            <person name="Temporini E."/>
            <person name="Vanetten H.D."/>
        </authorList>
    </citation>
    <scope>NUCLEOTIDE SEQUENCE [LARGE SCALE GENOMIC DNA]</scope>
    <source>
        <strain evidence="2">ATCC MYA-4622 / CBS 123669 / FGSC 9596 / NRRL 45880 / 77-13-4</strain>
    </source>
</reference>
<dbReference type="OrthoDB" id="10413570at2759"/>
<organism evidence="1 2">
    <name type="scientific">Fusarium vanettenii (strain ATCC MYA-4622 / CBS 123669 / FGSC 9596 / NRRL 45880 / 77-13-4)</name>
    <name type="common">Fusarium solani subsp. pisi</name>
    <dbReference type="NCBI Taxonomy" id="660122"/>
    <lineage>
        <taxon>Eukaryota</taxon>
        <taxon>Fungi</taxon>
        <taxon>Dikarya</taxon>
        <taxon>Ascomycota</taxon>
        <taxon>Pezizomycotina</taxon>
        <taxon>Sordariomycetes</taxon>
        <taxon>Hypocreomycetidae</taxon>
        <taxon>Hypocreales</taxon>
        <taxon>Nectriaceae</taxon>
        <taxon>Fusarium</taxon>
        <taxon>Fusarium solani species complex</taxon>
        <taxon>Fusarium vanettenii</taxon>
    </lineage>
</organism>
<protein>
    <recommendedName>
        <fullName evidence="3">F-box domain-containing protein</fullName>
    </recommendedName>
</protein>
<dbReference type="GeneID" id="9672517"/>
<dbReference type="InParanoid" id="C7Z7X9"/>
<dbReference type="VEuPathDB" id="FungiDB:NECHADRAFT_79595"/>